<organism evidence="2 3">
    <name type="scientific">Rhodanobacter fulvus Jip2</name>
    <dbReference type="NCBI Taxonomy" id="1163408"/>
    <lineage>
        <taxon>Bacteria</taxon>
        <taxon>Pseudomonadati</taxon>
        <taxon>Pseudomonadota</taxon>
        <taxon>Gammaproteobacteria</taxon>
        <taxon>Lysobacterales</taxon>
        <taxon>Rhodanobacteraceae</taxon>
        <taxon>Rhodanobacter</taxon>
    </lineage>
</organism>
<dbReference type="STRING" id="1163408.UU9_12503"/>
<keyword evidence="1" id="KW-1133">Transmembrane helix</keyword>
<sequence>MSAEQPLTFAERRRAIEEYQSLSWSDDWQGAPVNAGEQAELAKPYVGPFVTAYLNALSHAEREALRAAGEPVELTTWELIKAEARENEAAFLGGALVWLVLLGVGLVGLAVKWGWIQ</sequence>
<evidence type="ECO:0008006" key="4">
    <source>
        <dbReference type="Google" id="ProtNLM"/>
    </source>
</evidence>
<feature type="transmembrane region" description="Helical" evidence="1">
    <location>
        <begin position="89"/>
        <end position="111"/>
    </location>
</feature>
<dbReference type="PATRIC" id="fig|1163408.3.peg.2551"/>
<dbReference type="EMBL" id="AJXU01000051">
    <property type="protein sequence ID" value="EIL88570.1"/>
    <property type="molecule type" value="Genomic_DNA"/>
</dbReference>
<comment type="caution">
    <text evidence="2">The sequence shown here is derived from an EMBL/GenBank/DDBJ whole genome shotgun (WGS) entry which is preliminary data.</text>
</comment>
<evidence type="ECO:0000313" key="3">
    <source>
        <dbReference type="Proteomes" id="UP000004210"/>
    </source>
</evidence>
<protein>
    <recommendedName>
        <fullName evidence="4">Transmembrane protein</fullName>
    </recommendedName>
</protein>
<reference evidence="2 3" key="1">
    <citation type="journal article" date="2012" name="J. Bacteriol.">
        <title>Genome sequences for six rhodanobacter strains, isolated from soils and the terrestrial subsurface, with variable denitrification capabilities.</title>
        <authorList>
            <person name="Kostka J.E."/>
            <person name="Green S.J."/>
            <person name="Rishishwar L."/>
            <person name="Prakash O."/>
            <person name="Katz L.S."/>
            <person name="Marino-Ramirez L."/>
            <person name="Jordan I.K."/>
            <person name="Munk C."/>
            <person name="Ivanova N."/>
            <person name="Mikhailova N."/>
            <person name="Watson D.B."/>
            <person name="Brown S.D."/>
            <person name="Palumbo A.V."/>
            <person name="Brooks S.C."/>
        </authorList>
    </citation>
    <scope>NUCLEOTIDE SEQUENCE [LARGE SCALE GENOMIC DNA]</scope>
    <source>
        <strain evidence="3">Jip2T</strain>
    </source>
</reference>
<dbReference type="AlphaFoldDB" id="I4VMX9"/>
<keyword evidence="1" id="KW-0812">Transmembrane</keyword>
<name>I4VMX9_9GAMM</name>
<keyword evidence="1" id="KW-0472">Membrane</keyword>
<evidence type="ECO:0000256" key="1">
    <source>
        <dbReference type="SAM" id="Phobius"/>
    </source>
</evidence>
<dbReference type="RefSeq" id="WP_007082130.1">
    <property type="nucleotide sequence ID" value="NZ_AJXU01000051.1"/>
</dbReference>
<gene>
    <name evidence="2" type="ORF">UU9_12503</name>
</gene>
<evidence type="ECO:0000313" key="2">
    <source>
        <dbReference type="EMBL" id="EIL88570.1"/>
    </source>
</evidence>
<keyword evidence="3" id="KW-1185">Reference proteome</keyword>
<dbReference type="Proteomes" id="UP000004210">
    <property type="component" value="Unassembled WGS sequence"/>
</dbReference>
<proteinExistence type="predicted"/>
<accession>I4VMX9</accession>